<name>A0A7D5HAQ8_9PSED</name>
<dbReference type="Pfam" id="PF00497">
    <property type="entry name" value="SBP_bac_3"/>
    <property type="match status" value="1"/>
</dbReference>
<keyword evidence="2 3" id="KW-0732">Signal</keyword>
<evidence type="ECO:0000313" key="6">
    <source>
        <dbReference type="Proteomes" id="UP000509568"/>
    </source>
</evidence>
<dbReference type="CDD" id="cd13699">
    <property type="entry name" value="PBP2_OccT_like"/>
    <property type="match status" value="1"/>
</dbReference>
<dbReference type="AlphaFoldDB" id="A0A7D5HAQ8"/>
<feature type="domain" description="Solute-binding protein family 3/N-terminal" evidence="4">
    <location>
        <begin position="31"/>
        <end position="280"/>
    </location>
</feature>
<dbReference type="EMBL" id="CP056030">
    <property type="protein sequence ID" value="QKZ02650.1"/>
    <property type="molecule type" value="Genomic_DNA"/>
</dbReference>
<accession>A0A7D5HAQ8</accession>
<evidence type="ECO:0000256" key="1">
    <source>
        <dbReference type="ARBA" id="ARBA00010333"/>
    </source>
</evidence>
<protein>
    <submittedName>
        <fullName evidence="5">Transporter substrate-binding domain-containing protein</fullName>
    </submittedName>
</protein>
<evidence type="ECO:0000259" key="4">
    <source>
        <dbReference type="SMART" id="SM00062"/>
    </source>
</evidence>
<dbReference type="Proteomes" id="UP000509568">
    <property type="component" value="Chromosome"/>
</dbReference>
<evidence type="ECO:0000256" key="3">
    <source>
        <dbReference type="SAM" id="SignalP"/>
    </source>
</evidence>
<proteinExistence type="inferred from homology"/>
<dbReference type="RefSeq" id="WP_176569671.1">
    <property type="nucleotide sequence ID" value="NZ_CP056030.1"/>
</dbReference>
<comment type="similarity">
    <text evidence="1">Belongs to the bacterial solute-binding protein 3 family.</text>
</comment>
<dbReference type="Gene3D" id="3.40.190.10">
    <property type="entry name" value="Periplasmic binding protein-like II"/>
    <property type="match status" value="2"/>
</dbReference>
<dbReference type="PANTHER" id="PTHR35936:SF17">
    <property type="entry name" value="ARGININE-BINDING EXTRACELLULAR PROTEIN ARTP"/>
    <property type="match status" value="1"/>
</dbReference>
<sequence>MAQKFGLLGSLALSAALLAGMPLAQAKDWTSVNIATEGSYEPWNVTLPGGKISGFEPELMEILCQRMQLKCNISVQNWDGMIASLNAGKFDVLMDAVVITEDRKKVMAFSIPYARTPASFVALDAKLLPGEPGPAHEITLGTDEKQISETIEGLRKALKGKTIGIASGTIYTPFIDDHFKDVATIREYNASADTILDLQAGRIDVAFDDVTFLDSLKAKDENKNLAYTGPQIGGPIWGDGEGLGFRQADADLKAKFDAALKEALADGTVKKLSEKWFKLDLTPKS</sequence>
<evidence type="ECO:0000256" key="2">
    <source>
        <dbReference type="ARBA" id="ARBA00022729"/>
    </source>
</evidence>
<dbReference type="InterPro" id="IPR001638">
    <property type="entry name" value="Solute-binding_3/MltF_N"/>
</dbReference>
<feature type="signal peptide" evidence="3">
    <location>
        <begin position="1"/>
        <end position="26"/>
    </location>
</feature>
<evidence type="ECO:0000313" key="5">
    <source>
        <dbReference type="EMBL" id="QKZ02650.1"/>
    </source>
</evidence>
<dbReference type="SMART" id="SM00062">
    <property type="entry name" value="PBPb"/>
    <property type="match status" value="1"/>
</dbReference>
<keyword evidence="6" id="KW-1185">Reference proteome</keyword>
<dbReference type="KEGG" id="pez:HWQ56_02100"/>
<organism evidence="5 6">
    <name type="scientific">Pseudomonas eucalypticola</name>
    <dbReference type="NCBI Taxonomy" id="2599595"/>
    <lineage>
        <taxon>Bacteria</taxon>
        <taxon>Pseudomonadati</taxon>
        <taxon>Pseudomonadota</taxon>
        <taxon>Gammaproteobacteria</taxon>
        <taxon>Pseudomonadales</taxon>
        <taxon>Pseudomonadaceae</taxon>
        <taxon>Pseudomonas</taxon>
    </lineage>
</organism>
<dbReference type="PANTHER" id="PTHR35936">
    <property type="entry name" value="MEMBRANE-BOUND LYTIC MUREIN TRANSGLYCOSYLASE F"/>
    <property type="match status" value="1"/>
</dbReference>
<dbReference type="SUPFAM" id="SSF53850">
    <property type="entry name" value="Periplasmic binding protein-like II"/>
    <property type="match status" value="1"/>
</dbReference>
<reference evidence="5 6" key="1">
    <citation type="submission" date="2020-06" db="EMBL/GenBank/DDBJ databases">
        <title>Pseudomonas eucalypticola sp. nov., an endophyte of Eucalyptus dunnii leaves with biocontrol ability of eucalyptus leaf blight.</title>
        <authorList>
            <person name="Liu Y."/>
            <person name="Song Z."/>
            <person name="Zeng H."/>
            <person name="Lu M."/>
            <person name="Wang X."/>
            <person name="Lian X."/>
            <person name="Zhang Q."/>
        </authorList>
    </citation>
    <scope>NUCLEOTIDE SEQUENCE [LARGE SCALE GENOMIC DNA]</scope>
    <source>
        <strain evidence="5 6">NP-1</strain>
    </source>
</reference>
<feature type="chain" id="PRO_5028862393" evidence="3">
    <location>
        <begin position="27"/>
        <end position="285"/>
    </location>
</feature>
<gene>
    <name evidence="5" type="ORF">HWQ56_02100</name>
</gene>